<feature type="region of interest" description="Disordered" evidence="1">
    <location>
        <begin position="91"/>
        <end position="113"/>
    </location>
</feature>
<reference evidence="2 3" key="2">
    <citation type="submission" date="2007-09" db="EMBL/GenBank/DDBJ databases">
        <title>Draft genome sequence of Clostridium bolteae (ATCC BAA-613).</title>
        <authorList>
            <person name="Sudarsanam P."/>
            <person name="Ley R."/>
            <person name="Guruge J."/>
            <person name="Turnbaugh P.J."/>
            <person name="Mahowald M."/>
            <person name="Liep D."/>
            <person name="Gordon J."/>
        </authorList>
    </citation>
    <scope>NUCLEOTIDE SEQUENCE [LARGE SCALE GENOMIC DNA]</scope>
    <source>
        <strain evidence="3">ATCC BAA-613 / DSM 15670 / CCUG 46953 / JCM 12243 / WAL 16351</strain>
    </source>
</reference>
<dbReference type="PaxDb" id="411902-CLOBOL_05675"/>
<gene>
    <name evidence="2" type="ORF">CLOBOL_05675</name>
</gene>
<evidence type="ECO:0000313" key="2">
    <source>
        <dbReference type="EMBL" id="EDP14068.1"/>
    </source>
</evidence>
<name>A8S0H3_ENTBW</name>
<dbReference type="RefSeq" id="WP_007037981.1">
    <property type="nucleotide sequence ID" value="NZ_DS480697.1"/>
</dbReference>
<organism evidence="2 3">
    <name type="scientific">Enterocloster bolteae (strain ATCC BAA-613 / DSM 15670 / CCUG 46953 / JCM 12243 / WAL 16351)</name>
    <name type="common">Clostridium bolteae</name>
    <dbReference type="NCBI Taxonomy" id="411902"/>
    <lineage>
        <taxon>Bacteria</taxon>
        <taxon>Bacillati</taxon>
        <taxon>Bacillota</taxon>
        <taxon>Clostridia</taxon>
        <taxon>Lachnospirales</taxon>
        <taxon>Lachnospiraceae</taxon>
        <taxon>Enterocloster</taxon>
    </lineage>
</organism>
<comment type="caution">
    <text evidence="2">The sequence shown here is derived from an EMBL/GenBank/DDBJ whole genome shotgun (WGS) entry which is preliminary data.</text>
</comment>
<proteinExistence type="predicted"/>
<reference evidence="2 3" key="1">
    <citation type="submission" date="2007-08" db="EMBL/GenBank/DDBJ databases">
        <authorList>
            <person name="Fulton L."/>
            <person name="Clifton S."/>
            <person name="Fulton B."/>
            <person name="Xu J."/>
            <person name="Minx P."/>
            <person name="Pepin K.H."/>
            <person name="Johnson M."/>
            <person name="Thiruvilangam P."/>
            <person name="Bhonagiri V."/>
            <person name="Nash W.E."/>
            <person name="Mardis E.R."/>
            <person name="Wilson R.K."/>
        </authorList>
    </citation>
    <scope>NUCLEOTIDE SEQUENCE [LARGE SCALE GENOMIC DNA]</scope>
    <source>
        <strain evidence="3">ATCC BAA-613 / DSM 15670 / CCUG 46953 / JCM 12243 / WAL 16351</strain>
    </source>
</reference>
<protein>
    <submittedName>
        <fullName evidence="2">Uncharacterized protein</fullName>
    </submittedName>
</protein>
<sequence>MMGTILDAFAKEDRVEVTFSDFYRLMRESTKAEIVMNAVNCNVPHKYIREMTTGKPENIDLKANIKCKDNGNVDEIADAIHKKFEEHISGAGRDERVDGGAEKAASRDIKLTY</sequence>
<accession>A8S0H3</accession>
<dbReference type="Proteomes" id="UP000005396">
    <property type="component" value="Unassembled WGS sequence"/>
</dbReference>
<dbReference type="AlphaFoldDB" id="A8S0H3"/>
<evidence type="ECO:0000256" key="1">
    <source>
        <dbReference type="SAM" id="MobiDB-lite"/>
    </source>
</evidence>
<dbReference type="EMBL" id="ABCC02000042">
    <property type="protein sequence ID" value="EDP14068.1"/>
    <property type="molecule type" value="Genomic_DNA"/>
</dbReference>
<dbReference type="eggNOG" id="ENOG5030FP3">
    <property type="taxonomic scope" value="Bacteria"/>
</dbReference>
<evidence type="ECO:0000313" key="3">
    <source>
        <dbReference type="Proteomes" id="UP000005396"/>
    </source>
</evidence>
<dbReference type="HOGENOM" id="CLU_2129110_0_0_9"/>